<dbReference type="Gene3D" id="3.30.870.10">
    <property type="entry name" value="Endonuclease Chain A"/>
    <property type="match status" value="1"/>
</dbReference>
<dbReference type="Pfam" id="PF01978">
    <property type="entry name" value="TrmB"/>
    <property type="match status" value="1"/>
</dbReference>
<dbReference type="SUPFAM" id="SSF56024">
    <property type="entry name" value="Phospholipase D/nuclease"/>
    <property type="match status" value="1"/>
</dbReference>
<dbReference type="PANTHER" id="PTHR34293:SF1">
    <property type="entry name" value="HTH-TYPE TRANSCRIPTIONAL REGULATOR TRMBL2"/>
    <property type="match status" value="1"/>
</dbReference>
<evidence type="ECO:0000313" key="4">
    <source>
        <dbReference type="EMBL" id="QNO53700.1"/>
    </source>
</evidence>
<dbReference type="Gene3D" id="1.10.10.10">
    <property type="entry name" value="Winged helix-like DNA-binding domain superfamily/Winged helix DNA-binding domain"/>
    <property type="match status" value="1"/>
</dbReference>
<protein>
    <submittedName>
        <fullName evidence="4">Putative HTH-type transcriptional regulator TrmBL2</fullName>
    </submittedName>
</protein>
<dbReference type="PANTHER" id="PTHR34293">
    <property type="entry name" value="HTH-TYPE TRANSCRIPTIONAL REGULATOR TRMBL2"/>
    <property type="match status" value="1"/>
</dbReference>
<dbReference type="EMBL" id="MT631548">
    <property type="protein sequence ID" value="QNO53700.1"/>
    <property type="molecule type" value="Genomic_DNA"/>
</dbReference>
<organism evidence="4">
    <name type="scientific">Candidatus Methanophagaceae archaeon ANME-1 ERB6</name>
    <dbReference type="NCBI Taxonomy" id="2759912"/>
    <lineage>
        <taxon>Archaea</taxon>
        <taxon>Methanobacteriati</taxon>
        <taxon>Methanobacteriota</taxon>
        <taxon>Stenosarchaea group</taxon>
        <taxon>Methanomicrobia</taxon>
        <taxon>Candidatus Methanophagales</taxon>
        <taxon>Candidatus Methanophagaceae</taxon>
    </lineage>
</organism>
<dbReference type="AlphaFoldDB" id="A0A7G9Z0B6"/>
<dbReference type="InterPro" id="IPR036390">
    <property type="entry name" value="WH_DNA-bd_sf"/>
</dbReference>
<reference evidence="4" key="1">
    <citation type="submission" date="2020-06" db="EMBL/GenBank/DDBJ databases">
        <title>Unique genomic features of the anaerobic methanotrophic archaea.</title>
        <authorList>
            <person name="Chadwick G.L."/>
            <person name="Skennerton C.T."/>
            <person name="Laso-Perez R."/>
            <person name="Leu A.O."/>
            <person name="Speth D.R."/>
            <person name="Yu H."/>
            <person name="Morgan-Lang C."/>
            <person name="Hatzenpichler R."/>
            <person name="Goudeau D."/>
            <person name="Malmstrom R."/>
            <person name="Brazelton W.J."/>
            <person name="Woyke T."/>
            <person name="Hallam S.J."/>
            <person name="Tyson G.W."/>
            <person name="Wegener G."/>
            <person name="Boetius A."/>
            <person name="Orphan V."/>
        </authorList>
    </citation>
    <scope>NUCLEOTIDE SEQUENCE</scope>
</reference>
<evidence type="ECO:0000259" key="3">
    <source>
        <dbReference type="Pfam" id="PF24217"/>
    </source>
</evidence>
<feature type="coiled-coil region" evidence="1">
    <location>
        <begin position="78"/>
        <end position="143"/>
    </location>
</feature>
<dbReference type="Pfam" id="PF24217">
    <property type="entry name" value="DUF7436"/>
    <property type="match status" value="1"/>
</dbReference>
<dbReference type="InterPro" id="IPR036388">
    <property type="entry name" value="WH-like_DNA-bd_sf"/>
</dbReference>
<accession>A0A7G9Z0B6</accession>
<proteinExistence type="predicted"/>
<name>A0A7G9Z0B6_9EURY</name>
<dbReference type="InterPro" id="IPR055859">
    <property type="entry name" value="DUF7436"/>
</dbReference>
<evidence type="ECO:0000256" key="1">
    <source>
        <dbReference type="SAM" id="Coils"/>
    </source>
</evidence>
<dbReference type="InterPro" id="IPR051797">
    <property type="entry name" value="TrmB-like"/>
</dbReference>
<feature type="domain" description="Transcription regulator TrmB N-terminal" evidence="2">
    <location>
        <begin position="7"/>
        <end position="72"/>
    </location>
</feature>
<sequence length="275" mass="31767">MEAKRLLRELGLDTYETEAYLKIIELGIAEAGTICKETKVPFGRVYQELNSLAAKGLIEVQNTRPKRYTAKKTRLAFKTLLQQKRENMEEQLQKTIEAASQIEEIISKKIPTAPKERTFWTTAVGVEKAVEMIRSNFEEAEKEICIILQHAYPNEECNYKDSEAAVPNEVIKAAERGVKIKALLNEEFIIPKMEYMKERGIKEKRMDKVEIRVMKRATPSYFEVIDGEKVVLKVNNPKNPAQILAMTKIWDVKLAKEIREKFEEMWSEAKPLKLS</sequence>
<feature type="domain" description="DUF7436" evidence="3">
    <location>
        <begin position="114"/>
        <end position="272"/>
    </location>
</feature>
<evidence type="ECO:0000259" key="2">
    <source>
        <dbReference type="Pfam" id="PF01978"/>
    </source>
</evidence>
<keyword evidence="1" id="KW-0175">Coiled coil</keyword>
<gene>
    <name evidence="4" type="primary">trmBL2</name>
    <name evidence="4" type="ORF">DJFKIEJF_00064</name>
</gene>
<dbReference type="InterPro" id="IPR002831">
    <property type="entry name" value="Tscrpt_reg_TrmB_N"/>
</dbReference>
<dbReference type="SUPFAM" id="SSF46785">
    <property type="entry name" value="Winged helix' DNA-binding domain"/>
    <property type="match status" value="1"/>
</dbReference>